<keyword evidence="3 9" id="KW-0479">Metal-binding</keyword>
<evidence type="ECO:0000256" key="3">
    <source>
        <dbReference type="ARBA" id="ARBA00022723"/>
    </source>
</evidence>
<dbReference type="InterPro" id="IPR027368">
    <property type="entry name" value="MnmE_dom2"/>
</dbReference>
<sequence length="448" mass="47398">MPLPPQGDTIAAIATAPGVGAVGIVRLSGPESYTVGARLFAPHSGRCVTDLPAGRIVYGRVTDGEELVDEALLLTFRTPHSYTGEDVLELQTHGGPAVLRRALELCLRHGARLAQPGEFTLRAYLSGRLDLVQAEAVLDLVNAQSDSARRSAALGLSKALTEQLDLIQSDVTRVYGNLQAVFDYPDEGVPDADFIEPLGRAVGRIDKLLATAKAGRIAQRGARLALIGKPNAGKSSLLNALLGYRRSLVSDVPGTTRDYLEAPLDILGVPVTAVDTAGIRDTGDAIEASGVELAKSIARNADLSLLLLDTSTPLEPEDLALIAELDPARLLVVASKTDLSAVWGPQTHGIATLNVSATTGEGLETLRQTVRERLIGDAGGTELWLGGERQVSALETVRENLLRAQAAPDDLAALDLEDALRTLAELTGRGDIAEETLEHIFKNFCVGK</sequence>
<feature type="binding site" evidence="9">
    <location>
        <position position="235"/>
    </location>
    <ligand>
        <name>Mg(2+)</name>
        <dbReference type="ChEBI" id="CHEBI:18420"/>
    </ligand>
</feature>
<keyword evidence="2 9" id="KW-0819">tRNA processing</keyword>
<evidence type="ECO:0000256" key="4">
    <source>
        <dbReference type="ARBA" id="ARBA00022741"/>
    </source>
</evidence>
<evidence type="ECO:0000256" key="9">
    <source>
        <dbReference type="HAMAP-Rule" id="MF_00379"/>
    </source>
</evidence>
<keyword evidence="9" id="KW-0963">Cytoplasm</keyword>
<feature type="binding site" evidence="9">
    <location>
        <begin position="275"/>
        <end position="278"/>
    </location>
    <ligand>
        <name>GTP</name>
        <dbReference type="ChEBI" id="CHEBI:37565"/>
    </ligand>
</feature>
<dbReference type="GO" id="GO:0005525">
    <property type="term" value="F:GTP binding"/>
    <property type="evidence" value="ECO:0007669"/>
    <property type="project" value="UniProtKB-UniRule"/>
</dbReference>
<accession>A0A6J4VSX6</accession>
<dbReference type="GO" id="GO:0046872">
    <property type="term" value="F:metal ion binding"/>
    <property type="evidence" value="ECO:0007669"/>
    <property type="project" value="UniProtKB-KW"/>
</dbReference>
<dbReference type="InterPro" id="IPR018948">
    <property type="entry name" value="GTP-bd_TrmE_N"/>
</dbReference>
<dbReference type="GO" id="GO:0005829">
    <property type="term" value="C:cytosol"/>
    <property type="evidence" value="ECO:0007669"/>
    <property type="project" value="TreeGrafter"/>
</dbReference>
<keyword evidence="8 9" id="KW-0342">GTP-binding</keyword>
<dbReference type="EMBL" id="CADCWP010000316">
    <property type="protein sequence ID" value="CAA9585927.1"/>
    <property type="molecule type" value="Genomic_DNA"/>
</dbReference>
<gene>
    <name evidence="9" type="primary">mnmE</name>
    <name evidence="9" type="synonym">trmE</name>
    <name evidence="12" type="ORF">AVDCRST_MAG86-3768</name>
</gene>
<dbReference type="Pfam" id="PF12631">
    <property type="entry name" value="MnmE_helical"/>
    <property type="match status" value="1"/>
</dbReference>
<dbReference type="InterPro" id="IPR027266">
    <property type="entry name" value="TrmE/GcvT-like"/>
</dbReference>
<dbReference type="InterPro" id="IPR006073">
    <property type="entry name" value="GTP-bd"/>
</dbReference>
<comment type="function">
    <text evidence="9">Exhibits a very high intrinsic GTPase hydrolysis rate. Involved in the addition of a carboxymethylaminomethyl (cmnm) group at the wobble position (U34) of certain tRNAs, forming tRNA-cmnm(5)s(2)U34.</text>
</comment>
<feature type="binding site" evidence="9">
    <location>
        <position position="256"/>
    </location>
    <ligand>
        <name>Mg(2+)</name>
        <dbReference type="ChEBI" id="CHEBI:18420"/>
    </ligand>
</feature>
<comment type="caution">
    <text evidence="9">Lacks conserved residue(s) required for the propagation of feature annotation.</text>
</comment>
<feature type="binding site" evidence="9">
    <location>
        <position position="128"/>
    </location>
    <ligand>
        <name>(6S)-5-formyl-5,6,7,8-tetrahydrofolate</name>
        <dbReference type="ChEBI" id="CHEBI:57457"/>
    </ligand>
</feature>
<feature type="binding site" evidence="9">
    <location>
        <position position="231"/>
    </location>
    <ligand>
        <name>K(+)</name>
        <dbReference type="ChEBI" id="CHEBI:29103"/>
    </ligand>
</feature>
<feature type="binding site" evidence="9">
    <location>
        <begin position="250"/>
        <end position="256"/>
    </location>
    <ligand>
        <name>GTP</name>
        <dbReference type="ChEBI" id="CHEBI:37565"/>
    </ligand>
</feature>
<feature type="domain" description="TrmE-type G" evidence="11">
    <location>
        <begin position="221"/>
        <end position="375"/>
    </location>
</feature>
<dbReference type="InterPro" id="IPR031168">
    <property type="entry name" value="G_TrmE"/>
</dbReference>
<protein>
    <recommendedName>
        <fullName evidence="9">tRNA modification GTPase MnmE</fullName>
        <ecNumber evidence="9">3.6.-.-</ecNumber>
    </recommendedName>
</protein>
<dbReference type="FunFam" id="3.30.1360.120:FF:000003">
    <property type="entry name" value="tRNA modification GTPase MnmE"/>
    <property type="match status" value="1"/>
</dbReference>
<feature type="binding site" evidence="9">
    <location>
        <position position="448"/>
    </location>
    <ligand>
        <name>(6S)-5-formyl-5,6,7,8-tetrahydrofolate</name>
        <dbReference type="ChEBI" id="CHEBI:57457"/>
    </ligand>
</feature>
<evidence type="ECO:0000313" key="12">
    <source>
        <dbReference type="EMBL" id="CAA9585927.1"/>
    </source>
</evidence>
<reference evidence="12" key="1">
    <citation type="submission" date="2020-02" db="EMBL/GenBank/DDBJ databases">
        <authorList>
            <person name="Meier V. D."/>
        </authorList>
    </citation>
    <scope>NUCLEOTIDE SEQUENCE</scope>
    <source>
        <strain evidence="12">AVDCRST_MAG86</strain>
    </source>
</reference>
<comment type="cofactor">
    <cofactor evidence="9">
        <name>K(+)</name>
        <dbReference type="ChEBI" id="CHEBI:29103"/>
    </cofactor>
    <text evidence="9">Binds 1 potassium ion per subunit.</text>
</comment>
<feature type="binding site" evidence="9">
    <location>
        <position position="26"/>
    </location>
    <ligand>
        <name>(6S)-5-formyl-5,6,7,8-tetrahydrofolate</name>
        <dbReference type="ChEBI" id="CHEBI:57457"/>
    </ligand>
</feature>
<evidence type="ECO:0000256" key="5">
    <source>
        <dbReference type="ARBA" id="ARBA00022801"/>
    </source>
</evidence>
<evidence type="ECO:0000256" key="1">
    <source>
        <dbReference type="ARBA" id="ARBA00011043"/>
    </source>
</evidence>
<organism evidence="12">
    <name type="scientific">uncultured Truepera sp</name>
    <dbReference type="NCBI Taxonomy" id="543023"/>
    <lineage>
        <taxon>Bacteria</taxon>
        <taxon>Thermotogati</taxon>
        <taxon>Deinococcota</taxon>
        <taxon>Deinococci</taxon>
        <taxon>Trueperales</taxon>
        <taxon>Trueperaceae</taxon>
        <taxon>Truepera</taxon>
        <taxon>environmental samples</taxon>
    </lineage>
</organism>
<dbReference type="PANTHER" id="PTHR42714">
    <property type="entry name" value="TRNA MODIFICATION GTPASE GTPBP3"/>
    <property type="match status" value="1"/>
</dbReference>
<keyword evidence="7 9" id="KW-0630">Potassium</keyword>
<dbReference type="Gene3D" id="3.40.50.300">
    <property type="entry name" value="P-loop containing nucleotide triphosphate hydrolases"/>
    <property type="match status" value="1"/>
</dbReference>
<evidence type="ECO:0000256" key="7">
    <source>
        <dbReference type="ARBA" id="ARBA00022958"/>
    </source>
</evidence>
<dbReference type="Gene3D" id="1.20.120.430">
    <property type="entry name" value="tRNA modification GTPase MnmE domain 2"/>
    <property type="match status" value="1"/>
</dbReference>
<dbReference type="Pfam" id="PF10396">
    <property type="entry name" value="TrmE_N"/>
    <property type="match status" value="1"/>
</dbReference>
<feature type="binding site" evidence="9">
    <location>
        <position position="252"/>
    </location>
    <ligand>
        <name>K(+)</name>
        <dbReference type="ChEBI" id="CHEBI:29103"/>
    </ligand>
</feature>
<dbReference type="GO" id="GO:0030488">
    <property type="term" value="P:tRNA methylation"/>
    <property type="evidence" value="ECO:0007669"/>
    <property type="project" value="TreeGrafter"/>
</dbReference>
<dbReference type="InterPro" id="IPR027417">
    <property type="entry name" value="P-loop_NTPase"/>
</dbReference>
<name>A0A6J4VSX6_9DEIN</name>
<dbReference type="GO" id="GO:0002098">
    <property type="term" value="P:tRNA wobble uridine modification"/>
    <property type="evidence" value="ECO:0007669"/>
    <property type="project" value="TreeGrafter"/>
</dbReference>
<dbReference type="GO" id="GO:0042802">
    <property type="term" value="F:identical protein binding"/>
    <property type="evidence" value="ECO:0007669"/>
    <property type="project" value="UniProtKB-ARBA"/>
</dbReference>
<dbReference type="InterPro" id="IPR004520">
    <property type="entry name" value="GTPase_MnmE"/>
</dbReference>
<feature type="binding site" evidence="9">
    <location>
        <position position="255"/>
    </location>
    <ligand>
        <name>K(+)</name>
        <dbReference type="ChEBI" id="CHEBI:29103"/>
    </ligand>
</feature>
<comment type="similarity">
    <text evidence="1 9 10">Belongs to the TRAFAC class TrmE-Era-EngA-EngB-Septin-like GTPase superfamily. TrmE GTPase family.</text>
</comment>
<comment type="subunit">
    <text evidence="9">Homodimer. Heterotetramer of two MnmE and two MnmG subunits.</text>
</comment>
<keyword evidence="4 9" id="KW-0547">Nucleotide-binding</keyword>
<comment type="subcellular location">
    <subcellularLocation>
        <location evidence="9">Cytoplasm</location>
    </subcellularLocation>
</comment>
<dbReference type="AlphaFoldDB" id="A0A6J4VSX6"/>
<dbReference type="PANTHER" id="PTHR42714:SF2">
    <property type="entry name" value="TRNA MODIFICATION GTPASE GTPBP3, MITOCHONDRIAL"/>
    <property type="match status" value="1"/>
</dbReference>
<feature type="binding site" evidence="9">
    <location>
        <position position="89"/>
    </location>
    <ligand>
        <name>(6S)-5-formyl-5,6,7,8-tetrahydrofolate</name>
        <dbReference type="ChEBI" id="CHEBI:57457"/>
    </ligand>
</feature>
<dbReference type="GO" id="GO:0003924">
    <property type="term" value="F:GTPase activity"/>
    <property type="evidence" value="ECO:0007669"/>
    <property type="project" value="UniProtKB-UniRule"/>
</dbReference>
<dbReference type="HAMAP" id="MF_00379">
    <property type="entry name" value="GTPase_MnmE"/>
    <property type="match status" value="1"/>
</dbReference>
<keyword evidence="6 9" id="KW-0460">Magnesium</keyword>
<proteinExistence type="inferred from homology"/>
<evidence type="ECO:0000256" key="10">
    <source>
        <dbReference type="RuleBase" id="RU003313"/>
    </source>
</evidence>
<feature type="binding site" evidence="9">
    <location>
        <begin position="231"/>
        <end position="236"/>
    </location>
    <ligand>
        <name>GTP</name>
        <dbReference type="ChEBI" id="CHEBI:37565"/>
    </ligand>
</feature>
<evidence type="ECO:0000256" key="2">
    <source>
        <dbReference type="ARBA" id="ARBA00022694"/>
    </source>
</evidence>
<dbReference type="CDD" id="cd14858">
    <property type="entry name" value="TrmE_N"/>
    <property type="match status" value="1"/>
</dbReference>
<keyword evidence="5 9" id="KW-0378">Hydrolase</keyword>
<dbReference type="PROSITE" id="PS51709">
    <property type="entry name" value="G_TRME"/>
    <property type="match status" value="1"/>
</dbReference>
<dbReference type="SUPFAM" id="SSF52540">
    <property type="entry name" value="P-loop containing nucleoside triphosphate hydrolases"/>
    <property type="match status" value="1"/>
</dbReference>
<evidence type="ECO:0000259" key="11">
    <source>
        <dbReference type="PROSITE" id="PS51709"/>
    </source>
</evidence>
<dbReference type="EC" id="3.6.-.-" evidence="9"/>
<dbReference type="InterPro" id="IPR025867">
    <property type="entry name" value="MnmE_helical"/>
</dbReference>
<feature type="binding site" evidence="9">
    <location>
        <position position="250"/>
    </location>
    <ligand>
        <name>K(+)</name>
        <dbReference type="ChEBI" id="CHEBI:29103"/>
    </ligand>
</feature>
<evidence type="ECO:0000256" key="6">
    <source>
        <dbReference type="ARBA" id="ARBA00022842"/>
    </source>
</evidence>
<dbReference type="CDD" id="cd04164">
    <property type="entry name" value="trmE"/>
    <property type="match status" value="1"/>
</dbReference>
<evidence type="ECO:0000256" key="8">
    <source>
        <dbReference type="ARBA" id="ARBA00023134"/>
    </source>
</evidence>
<dbReference type="NCBIfam" id="TIGR00231">
    <property type="entry name" value="small_GTP"/>
    <property type="match status" value="1"/>
</dbReference>
<dbReference type="Pfam" id="PF01926">
    <property type="entry name" value="MMR_HSR1"/>
    <property type="match status" value="1"/>
</dbReference>
<dbReference type="NCBIfam" id="TIGR00450">
    <property type="entry name" value="mnmE_trmE_thdF"/>
    <property type="match status" value="1"/>
</dbReference>
<dbReference type="Gene3D" id="3.30.1360.120">
    <property type="entry name" value="Probable tRNA modification gtpase trme, domain 1"/>
    <property type="match status" value="1"/>
</dbReference>
<dbReference type="InterPro" id="IPR005225">
    <property type="entry name" value="Small_GTP-bd"/>
</dbReference>